<dbReference type="STRING" id="1094489.BAnh1_03850"/>
<name>M1NXR3_BARAA</name>
<dbReference type="RefSeq" id="WP_015397775.1">
    <property type="nucleotide sequence ID" value="NC_020300.1"/>
</dbReference>
<dbReference type="HOGENOM" id="CLU_113999_1_0_5"/>
<dbReference type="PIRSF" id="PIRSF010244">
    <property type="entry name" value="UCP010244_imp"/>
    <property type="match status" value="1"/>
</dbReference>
<organism evidence="2 3">
    <name type="scientific">Bartonella australis (strain Aust/NH1)</name>
    <dbReference type="NCBI Taxonomy" id="1094489"/>
    <lineage>
        <taxon>Bacteria</taxon>
        <taxon>Pseudomonadati</taxon>
        <taxon>Pseudomonadota</taxon>
        <taxon>Alphaproteobacteria</taxon>
        <taxon>Hyphomicrobiales</taxon>
        <taxon>Bartonellaceae</taxon>
        <taxon>Bartonella</taxon>
    </lineage>
</organism>
<dbReference type="PATRIC" id="fig|1094489.3.peg.480"/>
<keyword evidence="1" id="KW-0812">Transmembrane</keyword>
<reference evidence="2 3" key="1">
    <citation type="journal article" date="2013" name="PLoS Genet.">
        <title>A gene transfer agent and a dynamic repertoire of secretion systems hold the keys to the explosive radiation of the emerging pathogen Bartonella.</title>
        <authorList>
            <person name="Guy L."/>
            <person name="Nystedt B."/>
            <person name="Toft C."/>
            <person name="Zaremba-Niedzwiedzka K."/>
            <person name="Berglund E.C."/>
            <person name="Granberg F."/>
            <person name="Naslund K."/>
            <person name="Eriksson A.S."/>
            <person name="Andersson S.G."/>
        </authorList>
    </citation>
    <scope>NUCLEOTIDE SEQUENCE [LARGE SCALE GENOMIC DNA]</scope>
    <source>
        <strain evidence="2 3">Aust/NH1</strain>
    </source>
</reference>
<keyword evidence="1" id="KW-1133">Transmembrane helix</keyword>
<gene>
    <name evidence="2" type="ordered locus">BAnh1_03850</name>
</gene>
<feature type="transmembrane region" description="Helical" evidence="1">
    <location>
        <begin position="6"/>
        <end position="30"/>
    </location>
</feature>
<dbReference type="AlphaFoldDB" id="M1NXR3"/>
<protein>
    <recommendedName>
        <fullName evidence="4">DUF1254 domain-containing protein</fullName>
    </recommendedName>
</protein>
<sequence length="179" mass="20348">MTKFIYAALLTSIGAVVVHICVLFLVPYYTQHNTWERLEKTGKYYQFVDLDPKDPIRRSADPLFLFKVCKFNLKNGPVHLTTPPITQFWSLSVYTYEGTIFYSINDQTAPNAVLNLIVGTPIQVMTLRQSKSKNETDPVLVAKKLNKGFAILRIFTPSLSTKKESEAFLSSATCRIFNE</sequence>
<dbReference type="Proteomes" id="UP000011729">
    <property type="component" value="Chromosome"/>
</dbReference>
<keyword evidence="3" id="KW-1185">Reference proteome</keyword>
<evidence type="ECO:0000256" key="1">
    <source>
        <dbReference type="SAM" id="Phobius"/>
    </source>
</evidence>
<keyword evidence="1" id="KW-0472">Membrane</keyword>
<dbReference type="KEGG" id="baus:BAnh1_03850"/>
<dbReference type="OrthoDB" id="1346484at2"/>
<evidence type="ECO:0000313" key="3">
    <source>
        <dbReference type="Proteomes" id="UP000011729"/>
    </source>
</evidence>
<evidence type="ECO:0000313" key="2">
    <source>
        <dbReference type="EMBL" id="AGF74267.1"/>
    </source>
</evidence>
<evidence type="ECO:0008006" key="4">
    <source>
        <dbReference type="Google" id="ProtNLM"/>
    </source>
</evidence>
<accession>M1NXR3</accession>
<dbReference type="InterPro" id="IPR014456">
    <property type="entry name" value="UCP010244_IM"/>
</dbReference>
<proteinExistence type="predicted"/>
<dbReference type="eggNOG" id="COG5436">
    <property type="taxonomic scope" value="Bacteria"/>
</dbReference>
<dbReference type="EMBL" id="CP003123">
    <property type="protein sequence ID" value="AGF74267.1"/>
    <property type="molecule type" value="Genomic_DNA"/>
</dbReference>